<reference evidence="1" key="1">
    <citation type="journal article" date="2015" name="Nature">
        <title>Complex archaea that bridge the gap between prokaryotes and eukaryotes.</title>
        <authorList>
            <person name="Spang A."/>
            <person name="Saw J.H."/>
            <person name="Jorgensen S.L."/>
            <person name="Zaremba-Niedzwiedzka K."/>
            <person name="Martijn J."/>
            <person name="Lind A.E."/>
            <person name="van Eijk R."/>
            <person name="Schleper C."/>
            <person name="Guy L."/>
            <person name="Ettema T.J."/>
        </authorList>
    </citation>
    <scope>NUCLEOTIDE SEQUENCE</scope>
</reference>
<dbReference type="EMBL" id="LAZR01026975">
    <property type="protein sequence ID" value="KKL67130.1"/>
    <property type="molecule type" value="Genomic_DNA"/>
</dbReference>
<protein>
    <submittedName>
        <fullName evidence="1">Uncharacterized protein</fullName>
    </submittedName>
</protein>
<comment type="caution">
    <text evidence="1">The sequence shown here is derived from an EMBL/GenBank/DDBJ whole genome shotgun (WGS) entry which is preliminary data.</text>
</comment>
<evidence type="ECO:0000313" key="1">
    <source>
        <dbReference type="EMBL" id="KKL67130.1"/>
    </source>
</evidence>
<feature type="non-terminal residue" evidence="1">
    <location>
        <position position="1"/>
    </location>
</feature>
<dbReference type="AlphaFoldDB" id="A0A0F9GCA2"/>
<organism evidence="1">
    <name type="scientific">marine sediment metagenome</name>
    <dbReference type="NCBI Taxonomy" id="412755"/>
    <lineage>
        <taxon>unclassified sequences</taxon>
        <taxon>metagenomes</taxon>
        <taxon>ecological metagenomes</taxon>
    </lineage>
</organism>
<name>A0A0F9GCA2_9ZZZZ</name>
<proteinExistence type="predicted"/>
<sequence>RIHNSTTEDGWEEWSLEKVQHTEEQPDAGPVISFATELETRLMLGRYRYHNLTIELSMMPLYGERHDSACLSFIIGDQRIDTHGIYRKADAIEIPTDRDGTVVELSGPLPSDFYAWLQERERTMTWDD</sequence>
<accession>A0A0F9GCA2</accession>
<gene>
    <name evidence="1" type="ORF">LCGC14_2138100</name>
</gene>